<gene>
    <name evidence="2" type="ORF">BHAMNSH16_00305</name>
</gene>
<organism evidence="2 3">
    <name type="scientific">Brachyspira hampsonii</name>
    <dbReference type="NCBI Taxonomy" id="1287055"/>
    <lineage>
        <taxon>Bacteria</taxon>
        <taxon>Pseudomonadati</taxon>
        <taxon>Spirochaetota</taxon>
        <taxon>Spirochaetia</taxon>
        <taxon>Brachyspirales</taxon>
        <taxon>Brachyspiraceae</taxon>
        <taxon>Brachyspira</taxon>
    </lineage>
</organism>
<dbReference type="InterPro" id="IPR006342">
    <property type="entry name" value="FkbM_mtfrase"/>
</dbReference>
<proteinExistence type="predicted"/>
<dbReference type="Gene3D" id="3.40.50.150">
    <property type="entry name" value="Vaccinia Virus protein VP39"/>
    <property type="match status" value="1"/>
</dbReference>
<keyword evidence="3" id="KW-1185">Reference proteome</keyword>
<evidence type="ECO:0000259" key="1">
    <source>
        <dbReference type="Pfam" id="PF05050"/>
    </source>
</evidence>
<feature type="domain" description="Methyltransferase FkbM" evidence="1">
    <location>
        <begin position="190"/>
        <end position="350"/>
    </location>
</feature>
<dbReference type="InterPro" id="IPR052514">
    <property type="entry name" value="SAM-dependent_MTase"/>
</dbReference>
<dbReference type="SUPFAM" id="SSF53335">
    <property type="entry name" value="S-adenosyl-L-methionine-dependent methyltransferases"/>
    <property type="match status" value="1"/>
</dbReference>
<dbReference type="KEGG" id="bhp:BHAMNSH16_00305"/>
<dbReference type="InterPro" id="IPR029063">
    <property type="entry name" value="SAM-dependent_MTases_sf"/>
</dbReference>
<reference evidence="2 3" key="1">
    <citation type="submission" date="2017-02" db="EMBL/GenBank/DDBJ databases">
        <title>Complete genome sequence of Brachyspira hampsonii genomovar I strain NSH-16 (ATCC BAA-2463).</title>
        <authorList>
            <person name="Mirajkar N.S."/>
            <person name="Gebhart C.J."/>
        </authorList>
    </citation>
    <scope>NUCLEOTIDE SEQUENCE [LARGE SCALE GENOMIC DNA]</scope>
    <source>
        <strain evidence="2 3">NSH-16</strain>
    </source>
</reference>
<sequence length="378" mass="45004">MNTKIIDNIVWWIPFRKLRDSVRELILYFIDIDINNRKYIDDKIKYYIYENKDKNVLNLKELLAYTKNYMYYIESNDFQYKLEQLINNLDKDSKITIFNFLNRIIKLYKYNDDSLKYMNECEIELSKLIEEKRRLVLDFDDYQYYTGLKLTNKIPMSYIKDYNFLNIHSYEVLFDKYLNDVDFLSKNILDVGSCYGDITIFLSKITNKKVYSFEPVKKTYNILLETLSLNSRLKNIEPINMGISNYIGKTEIFIPTYNNGNNVDLTSSSISNPLKREEGILENIKVTTIDAFVQENNLNIGFIKVDIEGEEKKLLDGARNTILEQKPYMVISIYHSIEDYFEIKPFIESYSKDYNFHIIKMIPYIGQYETVLLCMPKA</sequence>
<dbReference type="Proteomes" id="UP000264880">
    <property type="component" value="Chromosome"/>
</dbReference>
<dbReference type="PANTHER" id="PTHR34203:SF15">
    <property type="entry name" value="SLL1173 PROTEIN"/>
    <property type="match status" value="1"/>
</dbReference>
<accession>A0AAC9TR81</accession>
<name>A0AAC9TR81_9SPIR</name>
<dbReference type="Pfam" id="PF05050">
    <property type="entry name" value="Methyltransf_21"/>
    <property type="match status" value="1"/>
</dbReference>
<dbReference type="NCBIfam" id="TIGR01444">
    <property type="entry name" value="fkbM_fam"/>
    <property type="match status" value="1"/>
</dbReference>
<dbReference type="RefSeq" id="WP_088859723.1">
    <property type="nucleotide sequence ID" value="NZ_CP019914.1"/>
</dbReference>
<dbReference type="AlphaFoldDB" id="A0AAC9TR81"/>
<dbReference type="EMBL" id="CP019914">
    <property type="protein sequence ID" value="ASJ20176.1"/>
    <property type="molecule type" value="Genomic_DNA"/>
</dbReference>
<evidence type="ECO:0000313" key="2">
    <source>
        <dbReference type="EMBL" id="ASJ20176.1"/>
    </source>
</evidence>
<dbReference type="PANTHER" id="PTHR34203">
    <property type="entry name" value="METHYLTRANSFERASE, FKBM FAMILY PROTEIN"/>
    <property type="match status" value="1"/>
</dbReference>
<evidence type="ECO:0000313" key="3">
    <source>
        <dbReference type="Proteomes" id="UP000264880"/>
    </source>
</evidence>
<protein>
    <recommendedName>
        <fullName evidence="1">Methyltransferase FkbM domain-containing protein</fullName>
    </recommendedName>
</protein>